<dbReference type="InterPro" id="IPR000595">
    <property type="entry name" value="cNMP-bd_dom"/>
</dbReference>
<dbReference type="InterPro" id="IPR018490">
    <property type="entry name" value="cNMP-bd_dom_sf"/>
</dbReference>
<name>K6ZF50_9ALTE</name>
<protein>
    <submittedName>
        <fullName evidence="5">Regulatory protein hlyX</fullName>
    </submittedName>
</protein>
<dbReference type="AlphaFoldDB" id="K6ZF50"/>
<dbReference type="InterPro" id="IPR012318">
    <property type="entry name" value="HTH_CRP"/>
</dbReference>
<dbReference type="RefSeq" id="WP_007625595.1">
    <property type="nucleotide sequence ID" value="NZ_BAEO01000067.1"/>
</dbReference>
<dbReference type="STRING" id="493475.GARC_5100"/>
<dbReference type="EMBL" id="BAEO01000067">
    <property type="protein sequence ID" value="GAC22035.1"/>
    <property type="molecule type" value="Genomic_DNA"/>
</dbReference>
<dbReference type="PANTHER" id="PTHR24567:SF75">
    <property type="entry name" value="FUMARATE AND NITRATE REDUCTION REGULATORY PROTEIN"/>
    <property type="match status" value="1"/>
</dbReference>
<evidence type="ECO:0000256" key="1">
    <source>
        <dbReference type="ARBA" id="ARBA00023015"/>
    </source>
</evidence>
<evidence type="ECO:0000313" key="5">
    <source>
        <dbReference type="EMBL" id="GAC22035.1"/>
    </source>
</evidence>
<evidence type="ECO:0000313" key="6">
    <source>
        <dbReference type="Proteomes" id="UP000006327"/>
    </source>
</evidence>
<feature type="domain" description="HTH crp-type" evidence="4">
    <location>
        <begin position="152"/>
        <end position="225"/>
    </location>
</feature>
<dbReference type="FunFam" id="1.10.10.10:FF:000028">
    <property type="entry name" value="Fumarate/nitrate reduction transcriptional regulator Fnr"/>
    <property type="match status" value="1"/>
</dbReference>
<dbReference type="OrthoDB" id="7643467at2"/>
<dbReference type="PRINTS" id="PR00034">
    <property type="entry name" value="HTHCRP"/>
</dbReference>
<dbReference type="InterPro" id="IPR050397">
    <property type="entry name" value="Env_Response_Regulators"/>
</dbReference>
<keyword evidence="3" id="KW-0804">Transcription</keyword>
<gene>
    <name evidence="5" type="primary">hlyX</name>
    <name evidence="5" type="ORF">GARC_5100</name>
</gene>
<keyword evidence="1" id="KW-0805">Transcription regulation</keyword>
<evidence type="ECO:0000256" key="3">
    <source>
        <dbReference type="ARBA" id="ARBA00023163"/>
    </source>
</evidence>
<dbReference type="SUPFAM" id="SSF51206">
    <property type="entry name" value="cAMP-binding domain-like"/>
    <property type="match status" value="1"/>
</dbReference>
<dbReference type="Pfam" id="PF13545">
    <property type="entry name" value="HTH_Crp_2"/>
    <property type="match status" value="1"/>
</dbReference>
<dbReference type="InterPro" id="IPR036388">
    <property type="entry name" value="WH-like_DNA-bd_sf"/>
</dbReference>
<dbReference type="CDD" id="cd00092">
    <property type="entry name" value="HTH_CRP"/>
    <property type="match status" value="1"/>
</dbReference>
<dbReference type="GO" id="GO:0003700">
    <property type="term" value="F:DNA-binding transcription factor activity"/>
    <property type="evidence" value="ECO:0007669"/>
    <property type="project" value="InterPro"/>
</dbReference>
<dbReference type="Proteomes" id="UP000006327">
    <property type="component" value="Unassembled WGS sequence"/>
</dbReference>
<accession>K6ZF50</accession>
<comment type="caution">
    <text evidence="5">The sequence shown here is derived from an EMBL/GenBank/DDBJ whole genome shotgun (WGS) entry which is preliminary data.</text>
</comment>
<dbReference type="SMART" id="SM00419">
    <property type="entry name" value="HTH_CRP"/>
    <property type="match status" value="1"/>
</dbReference>
<keyword evidence="2" id="KW-0238">DNA-binding</keyword>
<dbReference type="Gene3D" id="1.10.10.10">
    <property type="entry name" value="Winged helix-like DNA-binding domain superfamily/Winged helix DNA-binding domain"/>
    <property type="match status" value="1"/>
</dbReference>
<dbReference type="InterPro" id="IPR014710">
    <property type="entry name" value="RmlC-like_jellyroll"/>
</dbReference>
<dbReference type="CDD" id="cd00038">
    <property type="entry name" value="CAP_ED"/>
    <property type="match status" value="1"/>
</dbReference>
<dbReference type="InterPro" id="IPR036390">
    <property type="entry name" value="WH_DNA-bd_sf"/>
</dbReference>
<dbReference type="Pfam" id="PF00027">
    <property type="entry name" value="cNMP_binding"/>
    <property type="match status" value="1"/>
</dbReference>
<dbReference type="InterPro" id="IPR018335">
    <property type="entry name" value="Tscrpt_reg_HTH_Crp-type_CS"/>
</dbReference>
<dbReference type="eggNOG" id="COG0664">
    <property type="taxonomic scope" value="Bacteria"/>
</dbReference>
<dbReference type="Gene3D" id="2.60.120.10">
    <property type="entry name" value="Jelly Rolls"/>
    <property type="match status" value="1"/>
</dbReference>
<dbReference type="PROSITE" id="PS00042">
    <property type="entry name" value="HTH_CRP_1"/>
    <property type="match status" value="1"/>
</dbReference>
<organism evidence="5 6">
    <name type="scientific">Paraglaciecola arctica BSs20135</name>
    <dbReference type="NCBI Taxonomy" id="493475"/>
    <lineage>
        <taxon>Bacteria</taxon>
        <taxon>Pseudomonadati</taxon>
        <taxon>Pseudomonadota</taxon>
        <taxon>Gammaproteobacteria</taxon>
        <taxon>Alteromonadales</taxon>
        <taxon>Alteromonadaceae</taxon>
        <taxon>Paraglaciecola</taxon>
    </lineage>
</organism>
<dbReference type="GO" id="GO:0003677">
    <property type="term" value="F:DNA binding"/>
    <property type="evidence" value="ECO:0007669"/>
    <property type="project" value="UniProtKB-KW"/>
</dbReference>
<evidence type="ECO:0000256" key="2">
    <source>
        <dbReference type="ARBA" id="ARBA00023125"/>
    </source>
</evidence>
<keyword evidence="6" id="KW-1185">Reference proteome</keyword>
<dbReference type="PROSITE" id="PS51063">
    <property type="entry name" value="HTH_CRP_2"/>
    <property type="match status" value="1"/>
</dbReference>
<proteinExistence type="predicted"/>
<dbReference type="SMART" id="SM00100">
    <property type="entry name" value="cNMP"/>
    <property type="match status" value="1"/>
</dbReference>
<dbReference type="SUPFAM" id="SSF46785">
    <property type="entry name" value="Winged helix' DNA-binding domain"/>
    <property type="match status" value="1"/>
</dbReference>
<evidence type="ECO:0000259" key="4">
    <source>
        <dbReference type="PROSITE" id="PS51063"/>
    </source>
</evidence>
<dbReference type="PANTHER" id="PTHR24567">
    <property type="entry name" value="CRP FAMILY TRANSCRIPTIONAL REGULATORY PROTEIN"/>
    <property type="match status" value="1"/>
</dbReference>
<sequence length="256" mass="28577">MSINTTPPPSLCQHCAMSGMCFSQDNISKVEPKVRSHKVYQKSNVLFASGQTFDAIFILRSGSAKSSVLANTGQEQISRFHYPGDLIGLDGFDNGSHAQSIKFLETSSVCRIGLGELDRAMANSASIRHNMLQGMSHALNDEDKFLLRLNHMNSSQRLGSFILDLSSQFEQRGLSGNVFDLSMTRVDIANYLGMAIETVSRLLTQLQNEQIIEVEKRRVSIVDFEKLNHSLLHERELHILPAAKIRQTNNIQTRVA</sequence>
<dbReference type="GO" id="GO:0005829">
    <property type="term" value="C:cytosol"/>
    <property type="evidence" value="ECO:0007669"/>
    <property type="project" value="TreeGrafter"/>
</dbReference>
<reference evidence="5 6" key="1">
    <citation type="journal article" date="2017" name="Antonie Van Leeuwenhoek">
        <title>Rhizobium rhizosphaerae sp. nov., a novel species isolated from rice rhizosphere.</title>
        <authorList>
            <person name="Zhao J.J."/>
            <person name="Zhang J."/>
            <person name="Zhang R.J."/>
            <person name="Zhang C.W."/>
            <person name="Yin H.Q."/>
            <person name="Zhang X.X."/>
        </authorList>
    </citation>
    <scope>NUCLEOTIDE SEQUENCE [LARGE SCALE GENOMIC DNA]</scope>
    <source>
        <strain evidence="5 6">BSs20135</strain>
    </source>
</reference>